<dbReference type="AlphaFoldDB" id="A0AB38DZ99"/>
<evidence type="ECO:0000313" key="1">
    <source>
        <dbReference type="EMBL" id="SON87871.1"/>
    </source>
</evidence>
<gene>
    <name evidence="1" type="ORF">XAP7430_320067</name>
</gene>
<dbReference type="EMBL" id="OCYS01000086">
    <property type="protein sequence ID" value="SON87871.1"/>
    <property type="molecule type" value="Genomic_DNA"/>
</dbReference>
<organism evidence="1 2">
    <name type="scientific">Xanthomonas campestris pv. phaseoli</name>
    <dbReference type="NCBI Taxonomy" id="317013"/>
    <lineage>
        <taxon>Bacteria</taxon>
        <taxon>Pseudomonadati</taxon>
        <taxon>Pseudomonadota</taxon>
        <taxon>Gammaproteobacteria</taxon>
        <taxon>Lysobacterales</taxon>
        <taxon>Lysobacteraceae</taxon>
        <taxon>Xanthomonas</taxon>
    </lineage>
</organism>
<evidence type="ECO:0000313" key="2">
    <source>
        <dbReference type="Proteomes" id="UP000234166"/>
    </source>
</evidence>
<comment type="caution">
    <text evidence="1">The sequence shown here is derived from an EMBL/GenBank/DDBJ whole genome shotgun (WGS) entry which is preliminary data.</text>
</comment>
<proteinExistence type="predicted"/>
<protein>
    <submittedName>
        <fullName evidence="1">Uncharacterized protein</fullName>
    </submittedName>
</protein>
<dbReference type="Proteomes" id="UP000234166">
    <property type="component" value="Unassembled WGS sequence"/>
</dbReference>
<name>A0AB38DZ99_XANCH</name>
<reference evidence="1 2" key="1">
    <citation type="submission" date="2017-10" db="EMBL/GenBank/DDBJ databases">
        <authorList>
            <person name="Regsiter A."/>
            <person name="William W."/>
        </authorList>
    </citation>
    <scope>NUCLEOTIDE SEQUENCE [LARGE SCALE GENOMIC DNA]</scope>
    <source>
        <strain evidence="1 2">CFBP7430</strain>
    </source>
</reference>
<accession>A0AB38DZ99</accession>
<sequence length="64" mass="6926">MIRSSNHLRATHPAASQVPSMPRLLSWGYCLEHFYQAALLVNATPVPVPSSPSEALRVAKLSIG</sequence>